<feature type="active site" description="Nucleophile" evidence="6">
    <location>
        <position position="368"/>
    </location>
</feature>
<keyword evidence="4 6" id="KW-0949">S-adenosyl-L-methionine</keyword>
<comment type="caution">
    <text evidence="8">The sequence shown here is derived from an EMBL/GenBank/DDBJ whole genome shotgun (WGS) entry which is preliminary data.</text>
</comment>
<dbReference type="Pfam" id="PF22458">
    <property type="entry name" value="RsmF-B_ferredox"/>
    <property type="match status" value="1"/>
</dbReference>
<evidence type="ECO:0000256" key="2">
    <source>
        <dbReference type="ARBA" id="ARBA00022603"/>
    </source>
</evidence>
<dbReference type="GO" id="GO:0001510">
    <property type="term" value="P:RNA methylation"/>
    <property type="evidence" value="ECO:0007669"/>
    <property type="project" value="InterPro"/>
</dbReference>
<dbReference type="InterPro" id="IPR054728">
    <property type="entry name" value="RsmB-like_ferredoxin"/>
</dbReference>
<accession>A0A094YKS9</accession>
<feature type="domain" description="SAM-dependent MTase RsmB/NOP-type" evidence="7">
    <location>
        <begin position="155"/>
        <end position="429"/>
    </location>
</feature>
<dbReference type="InterPro" id="IPR018314">
    <property type="entry name" value="RsmB/NOL1/NOP2-like_CS"/>
</dbReference>
<dbReference type="GO" id="GO:0003723">
    <property type="term" value="F:RNA binding"/>
    <property type="evidence" value="ECO:0007669"/>
    <property type="project" value="UniProtKB-UniRule"/>
</dbReference>
<dbReference type="RefSeq" id="WP_035381478.1">
    <property type="nucleotide sequence ID" value="NZ_JAUYUW010000001.1"/>
</dbReference>
<gene>
    <name evidence="8" type="ORF">AtDm6_2713</name>
</gene>
<reference evidence="8 9" key="1">
    <citation type="submission" date="2014-06" db="EMBL/GenBank/DDBJ databases">
        <title>Functional and comparative genomic analyses of the Drosophila gut microbiota identify candidate symbiosis factors.</title>
        <authorList>
            <person name="Newell P.D."/>
            <person name="Chaston J.M."/>
            <person name="Douglas A.E."/>
        </authorList>
    </citation>
    <scope>NUCLEOTIDE SEQUENCE [LARGE SCALE GENOMIC DNA]</scope>
    <source>
        <strain evidence="8 9">DmCS_006</strain>
    </source>
</reference>
<organism evidence="8 9">
    <name type="scientific">Acetobacter tropicalis</name>
    <dbReference type="NCBI Taxonomy" id="104102"/>
    <lineage>
        <taxon>Bacteria</taxon>
        <taxon>Pseudomonadati</taxon>
        <taxon>Pseudomonadota</taxon>
        <taxon>Alphaproteobacteria</taxon>
        <taxon>Acetobacterales</taxon>
        <taxon>Acetobacteraceae</taxon>
        <taxon>Acetobacter</taxon>
    </lineage>
</organism>
<dbReference type="PANTHER" id="PTHR22807">
    <property type="entry name" value="NOP2 YEAST -RELATED NOL1/NOP2/FMU SUN DOMAIN-CONTAINING"/>
    <property type="match status" value="1"/>
</dbReference>
<dbReference type="CDD" id="cd02440">
    <property type="entry name" value="AdoMet_MTases"/>
    <property type="match status" value="1"/>
</dbReference>
<comment type="caution">
    <text evidence="6">Lacks conserved residue(s) required for the propagation of feature annotation.</text>
</comment>
<dbReference type="PROSITE" id="PS51686">
    <property type="entry name" value="SAM_MT_RSMB_NOP"/>
    <property type="match status" value="1"/>
</dbReference>
<dbReference type="EMBL" id="JOKM01000093">
    <property type="protein sequence ID" value="KGB21947.1"/>
    <property type="molecule type" value="Genomic_DNA"/>
</dbReference>
<comment type="similarity">
    <text evidence="1 6">Belongs to the class I-like SAM-binding methyltransferase superfamily. RsmB/NOP family.</text>
</comment>
<dbReference type="InterPro" id="IPR001678">
    <property type="entry name" value="MeTrfase_RsmB-F_NOP2_dom"/>
</dbReference>
<keyword evidence="2 6" id="KW-0489">Methyltransferase</keyword>
<evidence type="ECO:0000256" key="5">
    <source>
        <dbReference type="ARBA" id="ARBA00022884"/>
    </source>
</evidence>
<dbReference type="SUPFAM" id="SSF53335">
    <property type="entry name" value="S-adenosyl-L-methionine-dependent methyltransferases"/>
    <property type="match status" value="1"/>
</dbReference>
<dbReference type="PATRIC" id="fig|104102.7.peg.2677"/>
<evidence type="ECO:0000256" key="3">
    <source>
        <dbReference type="ARBA" id="ARBA00022679"/>
    </source>
</evidence>
<dbReference type="GO" id="GO:0008173">
    <property type="term" value="F:RNA methyltransferase activity"/>
    <property type="evidence" value="ECO:0007669"/>
    <property type="project" value="InterPro"/>
</dbReference>
<evidence type="ECO:0000256" key="4">
    <source>
        <dbReference type="ARBA" id="ARBA00022691"/>
    </source>
</evidence>
<evidence type="ECO:0000259" key="7">
    <source>
        <dbReference type="PROSITE" id="PS51686"/>
    </source>
</evidence>
<keyword evidence="9" id="KW-1185">Reference proteome</keyword>
<evidence type="ECO:0000313" key="8">
    <source>
        <dbReference type="EMBL" id="KGB21947.1"/>
    </source>
</evidence>
<dbReference type="AlphaFoldDB" id="A0A094YKS9"/>
<evidence type="ECO:0000313" key="9">
    <source>
        <dbReference type="Proteomes" id="UP000029448"/>
    </source>
</evidence>
<dbReference type="STRING" id="104102.AtDm6_2713"/>
<protein>
    <submittedName>
        <fullName evidence="8">Sun protein</fullName>
    </submittedName>
</protein>
<dbReference type="InterPro" id="IPR029063">
    <property type="entry name" value="SAM-dependent_MTases_sf"/>
</dbReference>
<proteinExistence type="inferred from homology"/>
<dbReference type="Proteomes" id="UP000029448">
    <property type="component" value="Unassembled WGS sequence"/>
</dbReference>
<dbReference type="PROSITE" id="PS01153">
    <property type="entry name" value="NOL1_NOP2_SUN"/>
    <property type="match status" value="1"/>
</dbReference>
<sequence>MTPSARLAASIDLLTAMEAAPRKPADAVANSFFRERRYIGGGDRRAISSLVWDVMRAWRRLGWHLEQAGAVPAAPRLLVAACLIFKGTPLKEVASSFSDGRFAAGALTFKEQDALSALAGKSLDNLGMPRAIKQEVPDWLLPKLEETFGEFLEEELAALSEPATLDLRVNILLNSRQEAQKALAREGLHATLTPLSPWGLRLNGRQPVTSTTPFKDGRVEIQDEGSQLVAAILGAAPQMRVLDYCAGAGGKTLALAMMMENKGHIAACDVAEKRLAGAVRRLRRAGVHNVEQHLLQAGDKWAKRRSGSFDRVLVDAPCSGTGTWRRNPDARLRMTEQDLAELLVKQAEILDKAAALVKPGGRLVYATCSVLHAENAAQIDAFLHRKPEFTLVSSDSTALPDTLKETNMFSLSPRQNGTDGFFAAVLTRAAPEELSSQDGATTVAAS</sequence>
<dbReference type="InterPro" id="IPR023267">
    <property type="entry name" value="RCMT"/>
</dbReference>
<dbReference type="PANTHER" id="PTHR22807:SF53">
    <property type="entry name" value="RIBOSOMAL RNA SMALL SUBUNIT METHYLTRANSFERASE B-RELATED"/>
    <property type="match status" value="1"/>
</dbReference>
<keyword evidence="3 6" id="KW-0808">Transferase</keyword>
<dbReference type="Gene3D" id="3.40.50.150">
    <property type="entry name" value="Vaccinia Virus protein VP39"/>
    <property type="match status" value="1"/>
</dbReference>
<feature type="binding site" evidence="6">
    <location>
        <position position="315"/>
    </location>
    <ligand>
        <name>S-adenosyl-L-methionine</name>
        <dbReference type="ChEBI" id="CHEBI:59789"/>
    </ligand>
</feature>
<evidence type="ECO:0000256" key="6">
    <source>
        <dbReference type="PROSITE-ProRule" id="PRU01023"/>
    </source>
</evidence>
<feature type="binding site" evidence="6">
    <location>
        <position position="269"/>
    </location>
    <ligand>
        <name>S-adenosyl-L-methionine</name>
        <dbReference type="ChEBI" id="CHEBI:59789"/>
    </ligand>
</feature>
<dbReference type="GeneID" id="89479906"/>
<dbReference type="Pfam" id="PF01189">
    <property type="entry name" value="Methyltr_RsmB-F"/>
    <property type="match status" value="1"/>
</dbReference>
<evidence type="ECO:0000256" key="1">
    <source>
        <dbReference type="ARBA" id="ARBA00007494"/>
    </source>
</evidence>
<dbReference type="PRINTS" id="PR02008">
    <property type="entry name" value="RCMTFAMILY"/>
</dbReference>
<name>A0A094YKS9_9PROT</name>
<dbReference type="InterPro" id="IPR049560">
    <property type="entry name" value="MeTrfase_RsmB-F_NOP2_cat"/>
</dbReference>
<keyword evidence="5 6" id="KW-0694">RNA-binding</keyword>